<name>U6MFG6_EIMMA</name>
<gene>
    <name evidence="1" type="ORF">EMWEY_00030120</name>
</gene>
<evidence type="ECO:0000313" key="1">
    <source>
        <dbReference type="EMBL" id="CDJ60400.1"/>
    </source>
</evidence>
<organism evidence="1 2">
    <name type="scientific">Eimeria maxima</name>
    <name type="common">Coccidian parasite</name>
    <dbReference type="NCBI Taxonomy" id="5804"/>
    <lineage>
        <taxon>Eukaryota</taxon>
        <taxon>Sar</taxon>
        <taxon>Alveolata</taxon>
        <taxon>Apicomplexa</taxon>
        <taxon>Conoidasida</taxon>
        <taxon>Coccidia</taxon>
        <taxon>Eucoccidiorida</taxon>
        <taxon>Eimeriorina</taxon>
        <taxon>Eimeriidae</taxon>
        <taxon>Eimeria</taxon>
    </lineage>
</organism>
<dbReference type="EMBL" id="HG721842">
    <property type="protein sequence ID" value="CDJ60400.1"/>
    <property type="molecule type" value="Genomic_DNA"/>
</dbReference>
<sequence>MRRGYADRRGASKEGEGWSAVDTWLSCHRENDVFVVTVPGEPKSVVRPGGFSVKALLRSHDLGHSAPMSIDLSPWGLARVPISVPAFSSGIGEADDGIWGYKQALMRICTAQCVRDRGSVLIGAVALKEWL</sequence>
<reference evidence="1" key="1">
    <citation type="submission" date="2013-10" db="EMBL/GenBank/DDBJ databases">
        <title>Genomic analysis of the causative agents of coccidiosis in chickens.</title>
        <authorList>
            <person name="Reid A.J."/>
            <person name="Blake D."/>
            <person name="Billington K."/>
            <person name="Browne H."/>
            <person name="Dunn M."/>
            <person name="Hung S."/>
            <person name="Kawahara F."/>
            <person name="Miranda-Saavedra D."/>
            <person name="Mourier T."/>
            <person name="Nagra H."/>
            <person name="Otto T.D."/>
            <person name="Rawlings N."/>
            <person name="Sanchez A."/>
            <person name="Sanders M."/>
            <person name="Subramaniam C."/>
            <person name="Tay Y."/>
            <person name="Dear P."/>
            <person name="Doerig C."/>
            <person name="Gruber A."/>
            <person name="Parkinson J."/>
            <person name="Shirley M."/>
            <person name="Wan K.L."/>
            <person name="Berriman M."/>
            <person name="Tomley F."/>
            <person name="Pain A."/>
        </authorList>
    </citation>
    <scope>NUCLEOTIDE SEQUENCE [LARGE SCALE GENOMIC DNA]</scope>
    <source>
        <strain evidence="1">Weybridge</strain>
    </source>
</reference>
<dbReference type="VEuPathDB" id="ToxoDB:EMWEY_00030120"/>
<reference evidence="1" key="2">
    <citation type="submission" date="2013-10" db="EMBL/GenBank/DDBJ databases">
        <authorList>
            <person name="Aslett M."/>
        </authorList>
    </citation>
    <scope>NUCLEOTIDE SEQUENCE [LARGE SCALE GENOMIC DNA]</scope>
    <source>
        <strain evidence="1">Weybridge</strain>
    </source>
</reference>
<accession>U6MFG6</accession>
<dbReference type="Proteomes" id="UP000030763">
    <property type="component" value="Unassembled WGS sequence"/>
</dbReference>
<protein>
    <submittedName>
        <fullName evidence="1">Uncharacterized protein</fullName>
    </submittedName>
</protein>
<dbReference type="RefSeq" id="XP_013337050.1">
    <property type="nucleotide sequence ID" value="XM_013481596.1"/>
</dbReference>
<dbReference type="AlphaFoldDB" id="U6MFG6"/>
<keyword evidence="2" id="KW-1185">Reference proteome</keyword>
<evidence type="ECO:0000313" key="2">
    <source>
        <dbReference type="Proteomes" id="UP000030763"/>
    </source>
</evidence>
<dbReference type="GeneID" id="25336998"/>
<proteinExistence type="predicted"/>